<feature type="signal peptide" evidence="2">
    <location>
        <begin position="1"/>
        <end position="19"/>
    </location>
</feature>
<keyword evidence="1" id="KW-0175">Coiled coil</keyword>
<dbReference type="RefSeq" id="WP_065605404.1">
    <property type="nucleotide sequence ID" value="NZ_AP025462.1"/>
</dbReference>
<feature type="chain" id="PRO_5008675885" description="ATPase" evidence="2">
    <location>
        <begin position="20"/>
        <end position="221"/>
    </location>
</feature>
<sequence length="221" mass="25424">MKKLCLIGLSLLLSACASTVPKEVVELSYKINQDMTHIEHAYTDLVRQHIAVLKKQREDYLYNEWVPDLLEDWIQEGMLIEMAQGKVVYDDQVEDFVSVDKPDRIAQLNSIKDWALVATDEIEVKRRELITPLEKAESTMIADIQQSFGLMKQGNQTITAHLNSIREVQDVQNQLLESVDLEQLRNKINQQLSELSDQAEQGLDKVRELDSKAQPYLEKTQ</sequence>
<gene>
    <name evidence="3" type="ORF">VAT7223_01733</name>
</gene>
<feature type="coiled-coil region" evidence="1">
    <location>
        <begin position="178"/>
        <end position="212"/>
    </location>
</feature>
<accession>A0A1C3IQA4</accession>
<evidence type="ECO:0000256" key="1">
    <source>
        <dbReference type="SAM" id="Coils"/>
    </source>
</evidence>
<evidence type="ECO:0000256" key="2">
    <source>
        <dbReference type="SAM" id="SignalP"/>
    </source>
</evidence>
<dbReference type="Proteomes" id="UP000092876">
    <property type="component" value="Unassembled WGS sequence"/>
</dbReference>
<dbReference type="EMBL" id="FLQP01000021">
    <property type="protein sequence ID" value="SBS63570.1"/>
    <property type="molecule type" value="Genomic_DNA"/>
</dbReference>
<keyword evidence="2" id="KW-0732">Signal</keyword>
<evidence type="ECO:0008006" key="5">
    <source>
        <dbReference type="Google" id="ProtNLM"/>
    </source>
</evidence>
<protein>
    <recommendedName>
        <fullName evidence="5">ATPase</fullName>
    </recommendedName>
</protein>
<dbReference type="GeneID" id="94235950"/>
<organism evidence="3 4">
    <name type="scientific">Vibrio atlanticus</name>
    <dbReference type="NCBI Taxonomy" id="693153"/>
    <lineage>
        <taxon>Bacteria</taxon>
        <taxon>Pseudomonadati</taxon>
        <taxon>Pseudomonadota</taxon>
        <taxon>Gammaproteobacteria</taxon>
        <taxon>Vibrionales</taxon>
        <taxon>Vibrionaceae</taxon>
        <taxon>Vibrio</taxon>
    </lineage>
</organism>
<name>A0A1C3IQA4_9VIBR</name>
<proteinExistence type="predicted"/>
<dbReference type="PROSITE" id="PS51257">
    <property type="entry name" value="PROKAR_LIPOPROTEIN"/>
    <property type="match status" value="1"/>
</dbReference>
<evidence type="ECO:0000313" key="4">
    <source>
        <dbReference type="Proteomes" id="UP000092876"/>
    </source>
</evidence>
<reference evidence="4" key="1">
    <citation type="submission" date="2016-06" db="EMBL/GenBank/DDBJ databases">
        <authorList>
            <person name="Rodrigo-Torres Lidia"/>
            <person name="Arahal R.David."/>
        </authorList>
    </citation>
    <scope>NUCLEOTIDE SEQUENCE [LARGE SCALE GENOMIC DNA]</scope>
    <source>
        <strain evidence="4">CECT 7223</strain>
    </source>
</reference>
<dbReference type="AlphaFoldDB" id="A0A1C3IQA4"/>
<evidence type="ECO:0000313" key="3">
    <source>
        <dbReference type="EMBL" id="SBS63570.1"/>
    </source>
</evidence>